<accession>A0A0D0IW62</accession>
<dbReference type="PANTHER" id="PTHR43542">
    <property type="entry name" value="METHYLTRANSFERASE"/>
    <property type="match status" value="1"/>
</dbReference>
<evidence type="ECO:0000313" key="3">
    <source>
        <dbReference type="EMBL" id="KIP62602.1"/>
    </source>
</evidence>
<dbReference type="CDD" id="cd02440">
    <property type="entry name" value="AdoMet_MTases"/>
    <property type="match status" value="1"/>
</dbReference>
<gene>
    <name evidence="3" type="ORF">ST44_07030</name>
</gene>
<name>A0A0D0IW62_9BACT</name>
<organism evidence="3 4">
    <name type="scientific">Prevotella pectinovora</name>
    <dbReference type="NCBI Taxonomy" id="1602169"/>
    <lineage>
        <taxon>Bacteria</taxon>
        <taxon>Pseudomonadati</taxon>
        <taxon>Bacteroidota</taxon>
        <taxon>Bacteroidia</taxon>
        <taxon>Bacteroidales</taxon>
        <taxon>Prevotellaceae</taxon>
        <taxon>Prevotella</taxon>
    </lineage>
</organism>
<dbReference type="EMBL" id="JXQK01000053">
    <property type="protein sequence ID" value="KIP62602.1"/>
    <property type="molecule type" value="Genomic_DNA"/>
</dbReference>
<evidence type="ECO:0000256" key="2">
    <source>
        <dbReference type="ARBA" id="ARBA00022679"/>
    </source>
</evidence>
<dbReference type="PROSITE" id="PS00092">
    <property type="entry name" value="N6_MTASE"/>
    <property type="match status" value="1"/>
</dbReference>
<dbReference type="SUPFAM" id="SSF53335">
    <property type="entry name" value="S-adenosyl-L-methionine-dependent methyltransferases"/>
    <property type="match status" value="1"/>
</dbReference>
<dbReference type="PIRSF" id="PIRSF004553">
    <property type="entry name" value="CHP00095"/>
    <property type="match status" value="1"/>
</dbReference>
<dbReference type="GO" id="GO:0031167">
    <property type="term" value="P:rRNA methylation"/>
    <property type="evidence" value="ECO:0007669"/>
    <property type="project" value="InterPro"/>
</dbReference>
<dbReference type="InterPro" id="IPR029063">
    <property type="entry name" value="SAM-dependent_MTases_sf"/>
</dbReference>
<keyword evidence="4" id="KW-1185">Reference proteome</keyword>
<dbReference type="RefSeq" id="WP_022316251.1">
    <property type="nucleotide sequence ID" value="NZ_DBEXRU010000058.1"/>
</dbReference>
<dbReference type="InterPro" id="IPR002052">
    <property type="entry name" value="DNA_methylase_N6_adenine_CS"/>
</dbReference>
<keyword evidence="2 3" id="KW-0808">Transferase</keyword>
<dbReference type="PANTHER" id="PTHR43542:SF1">
    <property type="entry name" value="METHYLTRANSFERASE"/>
    <property type="match status" value="1"/>
</dbReference>
<dbReference type="GeneID" id="93482736"/>
<sequence>MRIITGLYKGRRFDVPRTFKARPTTDFAKENIFNVLNGYIDFEGTTALDLFSGTGSISLELVSRGCQQVISVEADRDHHAFIKQCVAKLGAGNCVTIRGDVFRFIKGCKQQFDFIFADPPYALPELPTLPELVFKAGMLKPGGVFVFEHGKKNDFSQHPNFVEHREYGSVNFSIFREADKEADD</sequence>
<dbReference type="GO" id="GO:0003676">
    <property type="term" value="F:nucleic acid binding"/>
    <property type="evidence" value="ECO:0007669"/>
    <property type="project" value="InterPro"/>
</dbReference>
<keyword evidence="1 3" id="KW-0489">Methyltransferase</keyword>
<dbReference type="Gene3D" id="3.40.50.150">
    <property type="entry name" value="Vaccinia Virus protein VP39"/>
    <property type="match status" value="1"/>
</dbReference>
<proteinExistence type="predicted"/>
<evidence type="ECO:0000256" key="1">
    <source>
        <dbReference type="ARBA" id="ARBA00022603"/>
    </source>
</evidence>
<dbReference type="Pfam" id="PF03602">
    <property type="entry name" value="Cons_hypoth95"/>
    <property type="match status" value="1"/>
</dbReference>
<protein>
    <submittedName>
        <fullName evidence="3">Methyltransferase</fullName>
    </submittedName>
</protein>
<dbReference type="GO" id="GO:0008168">
    <property type="term" value="F:methyltransferase activity"/>
    <property type="evidence" value="ECO:0007669"/>
    <property type="project" value="UniProtKB-KW"/>
</dbReference>
<dbReference type="STRING" id="1602171.ST44_07030"/>
<dbReference type="AlphaFoldDB" id="A0A0D0IW62"/>
<dbReference type="Proteomes" id="UP000032046">
    <property type="component" value="Unassembled WGS sequence"/>
</dbReference>
<comment type="caution">
    <text evidence="3">The sequence shown here is derived from an EMBL/GenBank/DDBJ whole genome shotgun (WGS) entry which is preliminary data.</text>
</comment>
<reference evidence="3 4" key="1">
    <citation type="submission" date="2015-01" db="EMBL/GenBank/DDBJ databases">
        <title>Comparative genomics of non-oral Prevotella species.</title>
        <authorList>
            <person name="Accetto T."/>
            <person name="Nograsek B."/>
            <person name="Avgustin G."/>
        </authorList>
    </citation>
    <scope>NUCLEOTIDE SEQUENCE [LARGE SCALE GENOMIC DNA]</scope>
    <source>
        <strain evidence="3 4">P5-119</strain>
    </source>
</reference>
<dbReference type="InterPro" id="IPR004398">
    <property type="entry name" value="RNA_MeTrfase_RsmD"/>
</dbReference>
<evidence type="ECO:0000313" key="4">
    <source>
        <dbReference type="Proteomes" id="UP000032046"/>
    </source>
</evidence>